<dbReference type="SUPFAM" id="SSF53167">
    <property type="entry name" value="Purine and uridine phosphorylases"/>
    <property type="match status" value="1"/>
</dbReference>
<evidence type="ECO:0000313" key="4">
    <source>
        <dbReference type="Proteomes" id="UP000266152"/>
    </source>
</evidence>
<organism evidence="3 4">
    <name type="scientific">Fusarium sporotrichioides</name>
    <dbReference type="NCBI Taxonomy" id="5514"/>
    <lineage>
        <taxon>Eukaryota</taxon>
        <taxon>Fungi</taxon>
        <taxon>Dikarya</taxon>
        <taxon>Ascomycota</taxon>
        <taxon>Pezizomycotina</taxon>
        <taxon>Sordariomycetes</taxon>
        <taxon>Hypocreomycetidae</taxon>
        <taxon>Hypocreales</taxon>
        <taxon>Nectriaceae</taxon>
        <taxon>Fusarium</taxon>
    </lineage>
</organism>
<proteinExistence type="predicted"/>
<gene>
    <name evidence="3" type="ORF">FSPOR_11943</name>
</gene>
<dbReference type="PANTHER" id="PTHR46082:SF11">
    <property type="entry name" value="AAA+ ATPASE DOMAIN-CONTAINING PROTEIN-RELATED"/>
    <property type="match status" value="1"/>
</dbReference>
<dbReference type="InterPro" id="IPR029058">
    <property type="entry name" value="AB_hydrolase_fold"/>
</dbReference>
<protein>
    <recommendedName>
        <fullName evidence="5">Nucleoside phosphorylase domain-containing protein</fullName>
    </recommendedName>
</protein>
<dbReference type="EMBL" id="PXOF01000327">
    <property type="protein sequence ID" value="RGP57929.1"/>
    <property type="molecule type" value="Genomic_DNA"/>
</dbReference>
<name>A0A395RDN8_FUSSP</name>
<evidence type="ECO:0000256" key="1">
    <source>
        <dbReference type="SAM" id="Coils"/>
    </source>
</evidence>
<feature type="compositionally biased region" description="Basic and acidic residues" evidence="2">
    <location>
        <begin position="545"/>
        <end position="555"/>
    </location>
</feature>
<keyword evidence="1" id="KW-0175">Coiled coil</keyword>
<dbReference type="PANTHER" id="PTHR46082">
    <property type="entry name" value="ATP/GTP-BINDING PROTEIN-RELATED"/>
    <property type="match status" value="1"/>
</dbReference>
<comment type="caution">
    <text evidence="3">The sequence shown here is derived from an EMBL/GenBank/DDBJ whole genome shotgun (WGS) entry which is preliminary data.</text>
</comment>
<dbReference type="Gene3D" id="3.40.50.1580">
    <property type="entry name" value="Nucleoside phosphorylase domain"/>
    <property type="match status" value="1"/>
</dbReference>
<accession>A0A395RDN8</accession>
<feature type="coiled-coil region" evidence="1">
    <location>
        <begin position="228"/>
        <end position="255"/>
    </location>
</feature>
<sequence>IVLIPDVNENRDKAWELRSASTVSWPTLLQAEFPEASIYTFGYNTSTFEKVGDLVETRSQRQVKESNIASRTMTKQSTSPDIRRPIIFVAHGYGGLIYEQALVGVEDEKHEHAEGVTRKQAAILLNTPHHGAGLAEWAVICAKELGIPCAPTPQEQDWSLYEEEMNSIDRMQRSFRQIIRRKIQVRITGCYAVHASDKSKLSLAPEWAILPDFHPIPINSDHFGMTTLSEKDSALERIAQALKQHREELIEREVEKVGKFPMTSNSRRWALLICADRYAPGNSRLAKHEEPEACAQDTLDLEEFLSGHLDIAQSRIKKLISGKTESPTEEDAPTYHNIMKELGHIIATAAEGDHVYIHYSGALARRPNPGFRSYDINAKNPVRRPSWIVGLGLVLSDILTGGPYLTDYQLSAQLELMSAKGLHVLVVLDGSYQEIYESKNDDSLLLASDARADRVAHKLLLAHKSNRGSLEQPPPNCTVLACYRHSLRNSETGLLSKALIKLLKRYPTESLPPYHEIRDELVRHDDLGGDILLFGKVHTIAFGDKPIDPDPENTHSRTGIHEPSLSVIPGGSIPETLKSAESQPLEEPHPLETFEPVETKESMILGKPNMLFTHNEYTVAWICALPLEMTAAYTCLDKLHPKLAVGYVRDNNLYTLGEIAGHNVAIASLPFGKYGESSATRVGQDMLRIFPNIRLGLMVGIGAGAPSNKNDIRLGDVVVSAPDTNGYGGVFQYDFGELREDGSLDLTKHLNKPPPIFMNAIGSLFTDYEIYDR</sequence>
<feature type="non-terminal residue" evidence="3">
    <location>
        <position position="773"/>
    </location>
</feature>
<feature type="non-terminal residue" evidence="3">
    <location>
        <position position="1"/>
    </location>
</feature>
<dbReference type="GO" id="GO:0009116">
    <property type="term" value="P:nucleoside metabolic process"/>
    <property type="evidence" value="ECO:0007669"/>
    <property type="project" value="InterPro"/>
</dbReference>
<dbReference type="Gene3D" id="3.40.50.1460">
    <property type="match status" value="1"/>
</dbReference>
<evidence type="ECO:0008006" key="5">
    <source>
        <dbReference type="Google" id="ProtNLM"/>
    </source>
</evidence>
<dbReference type="Proteomes" id="UP000266152">
    <property type="component" value="Unassembled WGS sequence"/>
</dbReference>
<reference evidence="3 4" key="1">
    <citation type="journal article" date="2018" name="PLoS Pathog.">
        <title>Evolution of structural diversity of trichothecenes, a family of toxins produced by plant pathogenic and entomopathogenic fungi.</title>
        <authorList>
            <person name="Proctor R.H."/>
            <person name="McCormick S.P."/>
            <person name="Kim H.S."/>
            <person name="Cardoza R.E."/>
            <person name="Stanley A.M."/>
            <person name="Lindo L."/>
            <person name="Kelly A."/>
            <person name="Brown D.W."/>
            <person name="Lee T."/>
            <person name="Vaughan M.M."/>
            <person name="Alexander N.J."/>
            <person name="Busman M."/>
            <person name="Gutierrez S."/>
        </authorList>
    </citation>
    <scope>NUCLEOTIDE SEQUENCE [LARGE SCALE GENOMIC DNA]</scope>
    <source>
        <strain evidence="3 4">NRRL 3299</strain>
    </source>
</reference>
<dbReference type="InterPro" id="IPR053137">
    <property type="entry name" value="NLR-like"/>
</dbReference>
<dbReference type="GO" id="GO:0003824">
    <property type="term" value="F:catalytic activity"/>
    <property type="evidence" value="ECO:0007669"/>
    <property type="project" value="InterPro"/>
</dbReference>
<dbReference type="AlphaFoldDB" id="A0A395RDN8"/>
<dbReference type="InterPro" id="IPR035994">
    <property type="entry name" value="Nucleoside_phosphorylase_sf"/>
</dbReference>
<feature type="region of interest" description="Disordered" evidence="2">
    <location>
        <begin position="545"/>
        <end position="573"/>
    </location>
</feature>
<evidence type="ECO:0000256" key="2">
    <source>
        <dbReference type="SAM" id="MobiDB-lite"/>
    </source>
</evidence>
<dbReference type="Gene3D" id="3.40.50.1820">
    <property type="entry name" value="alpha/beta hydrolase"/>
    <property type="match status" value="1"/>
</dbReference>
<evidence type="ECO:0000313" key="3">
    <source>
        <dbReference type="EMBL" id="RGP57929.1"/>
    </source>
</evidence>
<keyword evidence="4" id="KW-1185">Reference proteome</keyword>